<feature type="chain" id="PRO_5042192706" evidence="1">
    <location>
        <begin position="20"/>
        <end position="127"/>
    </location>
</feature>
<dbReference type="InterPro" id="IPR011990">
    <property type="entry name" value="TPR-like_helical_dom_sf"/>
</dbReference>
<gene>
    <name evidence="2" type="ORF">J2T55_001144</name>
</gene>
<reference evidence="2" key="1">
    <citation type="submission" date="2022-08" db="EMBL/GenBank/DDBJ databases">
        <title>Genomic Encyclopedia of Type Strains, Phase III (KMG-III): the genomes of soil and plant-associated and newly described type strains.</title>
        <authorList>
            <person name="Whitman W."/>
        </authorList>
    </citation>
    <scope>NUCLEOTIDE SEQUENCE</scope>
    <source>
        <strain evidence="2">HMT 1</strain>
    </source>
</reference>
<keyword evidence="3" id="KW-1185">Reference proteome</keyword>
<protein>
    <submittedName>
        <fullName evidence="2">Zn-dependent protease</fullName>
    </submittedName>
</protein>
<dbReference type="Proteomes" id="UP001204445">
    <property type="component" value="Unassembled WGS sequence"/>
</dbReference>
<keyword evidence="1" id="KW-0732">Signal</keyword>
<accession>A0AAE3HLE5</accession>
<dbReference type="Pfam" id="PF14559">
    <property type="entry name" value="TPR_19"/>
    <property type="match status" value="1"/>
</dbReference>
<keyword evidence="2" id="KW-0645">Protease</keyword>
<name>A0AAE3HLE5_9GAMM</name>
<evidence type="ECO:0000256" key="1">
    <source>
        <dbReference type="SAM" id="SignalP"/>
    </source>
</evidence>
<dbReference type="EMBL" id="JANUCT010000006">
    <property type="protein sequence ID" value="MCS3903127.1"/>
    <property type="molecule type" value="Genomic_DNA"/>
</dbReference>
<feature type="signal peptide" evidence="1">
    <location>
        <begin position="1"/>
        <end position="19"/>
    </location>
</feature>
<organism evidence="2 3">
    <name type="scientific">Methylohalomonas lacus</name>
    <dbReference type="NCBI Taxonomy" id="398773"/>
    <lineage>
        <taxon>Bacteria</taxon>
        <taxon>Pseudomonadati</taxon>
        <taxon>Pseudomonadota</taxon>
        <taxon>Gammaproteobacteria</taxon>
        <taxon>Methylohalomonadales</taxon>
        <taxon>Methylohalomonadaceae</taxon>
        <taxon>Methylohalomonas</taxon>
    </lineage>
</organism>
<evidence type="ECO:0000313" key="2">
    <source>
        <dbReference type="EMBL" id="MCS3903127.1"/>
    </source>
</evidence>
<proteinExistence type="predicted"/>
<evidence type="ECO:0000313" key="3">
    <source>
        <dbReference type="Proteomes" id="UP001204445"/>
    </source>
</evidence>
<dbReference type="GO" id="GO:0008233">
    <property type="term" value="F:peptidase activity"/>
    <property type="evidence" value="ECO:0007669"/>
    <property type="project" value="UniProtKB-KW"/>
</dbReference>
<keyword evidence="2" id="KW-0378">Hydrolase</keyword>
<sequence>MCRYLTLLGLLFLCPPLLAGPAADFDLAEERVTDGDLRAALDIYEQLAADHPDNADYLLELGRTQLAMNRALPASRTLREVTELDPDREAAYRLLRQAYYASGQSEQAYAVIQEARERFGDRPWLSD</sequence>
<comment type="caution">
    <text evidence="2">The sequence shown here is derived from an EMBL/GenBank/DDBJ whole genome shotgun (WGS) entry which is preliminary data.</text>
</comment>
<dbReference type="GO" id="GO:0006508">
    <property type="term" value="P:proteolysis"/>
    <property type="evidence" value="ECO:0007669"/>
    <property type="project" value="UniProtKB-KW"/>
</dbReference>
<dbReference type="AlphaFoldDB" id="A0AAE3HLE5"/>
<dbReference type="Gene3D" id="1.25.40.10">
    <property type="entry name" value="Tetratricopeptide repeat domain"/>
    <property type="match status" value="1"/>
</dbReference>
<dbReference type="SUPFAM" id="SSF48452">
    <property type="entry name" value="TPR-like"/>
    <property type="match status" value="1"/>
</dbReference>
<dbReference type="RefSeq" id="WP_259054741.1">
    <property type="nucleotide sequence ID" value="NZ_JANUCT010000006.1"/>
</dbReference>